<dbReference type="VEuPathDB" id="FungiDB:A1O9_09659"/>
<dbReference type="InterPro" id="IPR036864">
    <property type="entry name" value="Zn2-C6_fun-type_DNA-bd_sf"/>
</dbReference>
<feature type="region of interest" description="Disordered" evidence="6">
    <location>
        <begin position="54"/>
        <end position="82"/>
    </location>
</feature>
<dbReference type="PROSITE" id="PS50048">
    <property type="entry name" value="ZN2_CY6_FUNGAL_2"/>
    <property type="match status" value="1"/>
</dbReference>
<dbReference type="GO" id="GO:0005634">
    <property type="term" value="C:nucleus"/>
    <property type="evidence" value="ECO:0007669"/>
    <property type="project" value="UniProtKB-SubCell"/>
</dbReference>
<dbReference type="GeneID" id="25284567"/>
<dbReference type="GO" id="GO:0000981">
    <property type="term" value="F:DNA-binding transcription factor activity, RNA polymerase II-specific"/>
    <property type="evidence" value="ECO:0007669"/>
    <property type="project" value="InterPro"/>
</dbReference>
<keyword evidence="3" id="KW-0238">DNA-binding</keyword>
<evidence type="ECO:0000259" key="7">
    <source>
        <dbReference type="PROSITE" id="PS50048"/>
    </source>
</evidence>
<dbReference type="PANTHER" id="PTHR37534:SF46">
    <property type="entry name" value="ZN(II)2CYS6 TRANSCRIPTION FACTOR (EUROFUNG)"/>
    <property type="match status" value="1"/>
</dbReference>
<keyword evidence="5" id="KW-0539">Nucleus</keyword>
<dbReference type="GO" id="GO:0003677">
    <property type="term" value="F:DNA binding"/>
    <property type="evidence" value="ECO:0007669"/>
    <property type="project" value="UniProtKB-KW"/>
</dbReference>
<evidence type="ECO:0000256" key="3">
    <source>
        <dbReference type="ARBA" id="ARBA00023125"/>
    </source>
</evidence>
<evidence type="ECO:0000313" key="9">
    <source>
        <dbReference type="Proteomes" id="UP000027920"/>
    </source>
</evidence>
<dbReference type="PROSITE" id="PS00463">
    <property type="entry name" value="ZN2_CY6_FUNGAL_1"/>
    <property type="match status" value="1"/>
</dbReference>
<dbReference type="SUPFAM" id="SSF57701">
    <property type="entry name" value="Zn2/Cys6 DNA-binding domain"/>
    <property type="match status" value="1"/>
</dbReference>
<sequence length="506" mass="57252">MAGRTSSATLRTKTGCFTCRARRKKCTEEKPRCQKCTKSKRPCQWPNEADLIDRRNRRASSSPSSAAASPNVLSDEESTPSQGDDFLTLEKHPFFVCREISVWSDPISAQVFKSDLELACFQKFMKDMLPIVILSNSHAGFQAQHLPELVEMMVDFGGLKNIALACGATRIAALSEVPELSAAGLSFYAAAVTQVNHALVKVDWSNKESDDAILIAVIFLYIHGVFSVDTNKDIIKHLRGAIQLMKLRCAQSSRSPMRRPIHRIIWESILYQVFRQAVRHPFRRDFQPDLEFCDTAFQVLGSLTFPEASPRDNSPVIGIPIELFDFIMRVSQLSRIQGTPDPEELKRLGKEVKEWERMIIDETDCSNAESASHDVSTPTGRSEVFHGHSISLHVLATSLLLTWLKTSQETSARIDYMNLPPTNNTWQLRRALRILSCPQASKEWSKCYLGPWPALIFGYAVDNPDDVAVVRHDLQQRLVNLRCDDDLLLLYELEEVWRRRGIDGME</sequence>
<dbReference type="Pfam" id="PF00172">
    <property type="entry name" value="Zn_clus"/>
    <property type="match status" value="1"/>
</dbReference>
<dbReference type="HOGENOM" id="CLU_023417_3_0_1"/>
<dbReference type="CDD" id="cd00067">
    <property type="entry name" value="GAL4"/>
    <property type="match status" value="1"/>
</dbReference>
<evidence type="ECO:0000256" key="1">
    <source>
        <dbReference type="ARBA" id="ARBA00004123"/>
    </source>
</evidence>
<protein>
    <recommendedName>
        <fullName evidence="7">Zn(2)-C6 fungal-type domain-containing protein</fullName>
    </recommendedName>
</protein>
<gene>
    <name evidence="8" type="ORF">A1O9_09659</name>
</gene>
<accession>A0A072P456</accession>
<dbReference type="STRING" id="1182545.A0A072P456"/>
<dbReference type="InterPro" id="IPR001138">
    <property type="entry name" value="Zn2Cys6_DnaBD"/>
</dbReference>
<dbReference type="EMBL" id="AMGV01000010">
    <property type="protein sequence ID" value="KEF54492.1"/>
    <property type="molecule type" value="Genomic_DNA"/>
</dbReference>
<dbReference type="Pfam" id="PF11951">
    <property type="entry name" value="Fungal_trans_2"/>
    <property type="match status" value="1"/>
</dbReference>
<organism evidence="8 9">
    <name type="scientific">Exophiala aquamarina CBS 119918</name>
    <dbReference type="NCBI Taxonomy" id="1182545"/>
    <lineage>
        <taxon>Eukaryota</taxon>
        <taxon>Fungi</taxon>
        <taxon>Dikarya</taxon>
        <taxon>Ascomycota</taxon>
        <taxon>Pezizomycotina</taxon>
        <taxon>Eurotiomycetes</taxon>
        <taxon>Chaetothyriomycetidae</taxon>
        <taxon>Chaetothyriales</taxon>
        <taxon>Herpotrichiellaceae</taxon>
        <taxon>Exophiala</taxon>
    </lineage>
</organism>
<dbReference type="AlphaFoldDB" id="A0A072P456"/>
<proteinExistence type="predicted"/>
<dbReference type="Proteomes" id="UP000027920">
    <property type="component" value="Unassembled WGS sequence"/>
</dbReference>
<evidence type="ECO:0000256" key="4">
    <source>
        <dbReference type="ARBA" id="ARBA00023163"/>
    </source>
</evidence>
<evidence type="ECO:0000256" key="6">
    <source>
        <dbReference type="SAM" id="MobiDB-lite"/>
    </source>
</evidence>
<keyword evidence="9" id="KW-1185">Reference proteome</keyword>
<feature type="compositionally biased region" description="Low complexity" evidence="6">
    <location>
        <begin position="59"/>
        <end position="71"/>
    </location>
</feature>
<dbReference type="RefSeq" id="XP_013257082.1">
    <property type="nucleotide sequence ID" value="XM_013401628.1"/>
</dbReference>
<keyword evidence="4" id="KW-0804">Transcription</keyword>
<dbReference type="InterPro" id="IPR021858">
    <property type="entry name" value="Fun_TF"/>
</dbReference>
<name>A0A072P456_9EURO</name>
<comment type="subcellular location">
    <subcellularLocation>
        <location evidence="1">Nucleus</location>
    </subcellularLocation>
</comment>
<comment type="caution">
    <text evidence="8">The sequence shown here is derived from an EMBL/GenBank/DDBJ whole genome shotgun (WGS) entry which is preliminary data.</text>
</comment>
<evidence type="ECO:0000313" key="8">
    <source>
        <dbReference type="EMBL" id="KEF54492.1"/>
    </source>
</evidence>
<dbReference type="SMART" id="SM00066">
    <property type="entry name" value="GAL4"/>
    <property type="match status" value="1"/>
</dbReference>
<evidence type="ECO:0000256" key="2">
    <source>
        <dbReference type="ARBA" id="ARBA00023015"/>
    </source>
</evidence>
<dbReference type="GO" id="GO:0008270">
    <property type="term" value="F:zinc ion binding"/>
    <property type="evidence" value="ECO:0007669"/>
    <property type="project" value="InterPro"/>
</dbReference>
<dbReference type="OrthoDB" id="1919336at2759"/>
<feature type="domain" description="Zn(2)-C6 fungal-type" evidence="7">
    <location>
        <begin position="15"/>
        <end position="45"/>
    </location>
</feature>
<reference evidence="8 9" key="1">
    <citation type="submission" date="2013-03" db="EMBL/GenBank/DDBJ databases">
        <title>The Genome Sequence of Exophiala aquamarina CBS 119918.</title>
        <authorList>
            <consortium name="The Broad Institute Genomics Platform"/>
            <person name="Cuomo C."/>
            <person name="de Hoog S."/>
            <person name="Gorbushina A."/>
            <person name="Walker B."/>
            <person name="Young S.K."/>
            <person name="Zeng Q."/>
            <person name="Gargeya S."/>
            <person name="Fitzgerald M."/>
            <person name="Haas B."/>
            <person name="Abouelleil A."/>
            <person name="Allen A.W."/>
            <person name="Alvarado L."/>
            <person name="Arachchi H.M."/>
            <person name="Berlin A.M."/>
            <person name="Chapman S.B."/>
            <person name="Gainer-Dewar J."/>
            <person name="Goldberg J."/>
            <person name="Griggs A."/>
            <person name="Gujja S."/>
            <person name="Hansen M."/>
            <person name="Howarth C."/>
            <person name="Imamovic A."/>
            <person name="Ireland A."/>
            <person name="Larimer J."/>
            <person name="McCowan C."/>
            <person name="Murphy C."/>
            <person name="Pearson M."/>
            <person name="Poon T.W."/>
            <person name="Priest M."/>
            <person name="Roberts A."/>
            <person name="Saif S."/>
            <person name="Shea T."/>
            <person name="Sisk P."/>
            <person name="Sykes S."/>
            <person name="Wortman J."/>
            <person name="Nusbaum C."/>
            <person name="Birren B."/>
        </authorList>
    </citation>
    <scope>NUCLEOTIDE SEQUENCE [LARGE SCALE GENOMIC DNA]</scope>
    <source>
        <strain evidence="8 9">CBS 119918</strain>
    </source>
</reference>
<keyword evidence="2" id="KW-0805">Transcription regulation</keyword>
<dbReference type="Gene3D" id="4.10.240.10">
    <property type="entry name" value="Zn(2)-C6 fungal-type DNA-binding domain"/>
    <property type="match status" value="1"/>
</dbReference>
<evidence type="ECO:0000256" key="5">
    <source>
        <dbReference type="ARBA" id="ARBA00023242"/>
    </source>
</evidence>
<dbReference type="PANTHER" id="PTHR37534">
    <property type="entry name" value="TRANSCRIPTIONAL ACTIVATOR PROTEIN UGA3"/>
    <property type="match status" value="1"/>
</dbReference>